<dbReference type="AlphaFoldDB" id="A0A8S1RTZ7"/>
<dbReference type="Proteomes" id="UP000683925">
    <property type="component" value="Unassembled WGS sequence"/>
</dbReference>
<gene>
    <name evidence="1" type="ORF">POCTA_138.1.T0030455</name>
</gene>
<dbReference type="EMBL" id="CAJJDP010000001">
    <property type="protein sequence ID" value="CAD8132481.1"/>
    <property type="molecule type" value="Genomic_DNA"/>
</dbReference>
<evidence type="ECO:0000313" key="1">
    <source>
        <dbReference type="EMBL" id="CAD8132481.1"/>
    </source>
</evidence>
<accession>A0A8S1RTZ7</accession>
<name>A0A8S1RTZ7_PAROT</name>
<proteinExistence type="predicted"/>
<protein>
    <submittedName>
        <fullName evidence="1">Uncharacterized protein</fullName>
    </submittedName>
</protein>
<reference evidence="1" key="1">
    <citation type="submission" date="2021-01" db="EMBL/GenBank/DDBJ databases">
        <authorList>
            <consortium name="Genoscope - CEA"/>
            <person name="William W."/>
        </authorList>
    </citation>
    <scope>NUCLEOTIDE SEQUENCE</scope>
</reference>
<keyword evidence="2" id="KW-1185">Reference proteome</keyword>
<comment type="caution">
    <text evidence="1">The sequence shown here is derived from an EMBL/GenBank/DDBJ whole genome shotgun (WGS) entry which is preliminary data.</text>
</comment>
<evidence type="ECO:0000313" key="2">
    <source>
        <dbReference type="Proteomes" id="UP000683925"/>
    </source>
</evidence>
<organism evidence="1 2">
    <name type="scientific">Paramecium octaurelia</name>
    <dbReference type="NCBI Taxonomy" id="43137"/>
    <lineage>
        <taxon>Eukaryota</taxon>
        <taxon>Sar</taxon>
        <taxon>Alveolata</taxon>
        <taxon>Ciliophora</taxon>
        <taxon>Intramacronucleata</taxon>
        <taxon>Oligohymenophorea</taxon>
        <taxon>Peniculida</taxon>
        <taxon>Parameciidae</taxon>
        <taxon>Paramecium</taxon>
    </lineage>
</organism>
<sequence length="53" mass="6398">MDKFKKIQIIQFQRRQVVHKKMKAMERLVCYVVICRKPIQMMEARVQSMGSIN</sequence>